<keyword evidence="2" id="KW-1185">Reference proteome</keyword>
<dbReference type="Proteomes" id="UP000789524">
    <property type="component" value="Unassembled WGS sequence"/>
</dbReference>
<organism evidence="1 2">
    <name type="scientific">Danaus chrysippus</name>
    <name type="common">African queen</name>
    <dbReference type="NCBI Taxonomy" id="151541"/>
    <lineage>
        <taxon>Eukaryota</taxon>
        <taxon>Metazoa</taxon>
        <taxon>Ecdysozoa</taxon>
        <taxon>Arthropoda</taxon>
        <taxon>Hexapoda</taxon>
        <taxon>Insecta</taxon>
        <taxon>Pterygota</taxon>
        <taxon>Neoptera</taxon>
        <taxon>Endopterygota</taxon>
        <taxon>Lepidoptera</taxon>
        <taxon>Glossata</taxon>
        <taxon>Ditrysia</taxon>
        <taxon>Papilionoidea</taxon>
        <taxon>Nymphalidae</taxon>
        <taxon>Danainae</taxon>
        <taxon>Danaini</taxon>
        <taxon>Danaina</taxon>
        <taxon>Danaus</taxon>
        <taxon>Anosia</taxon>
    </lineage>
</organism>
<proteinExistence type="predicted"/>
<comment type="caution">
    <text evidence="1">The sequence shown here is derived from an EMBL/GenBank/DDBJ whole genome shotgun (WGS) entry which is preliminary data.</text>
</comment>
<accession>A0A8J2QL30</accession>
<evidence type="ECO:0000313" key="2">
    <source>
        <dbReference type="Proteomes" id="UP000789524"/>
    </source>
</evidence>
<name>A0A8J2QL30_9NEOP</name>
<gene>
    <name evidence="1" type="ORF">DCHRY22_LOCUS4195</name>
</gene>
<protein>
    <submittedName>
        <fullName evidence="1">(African queen) hypothetical protein</fullName>
    </submittedName>
</protein>
<sequence>MCHVYLDIAWFPIKTLEVKCSRRIYIKTRLCAASAGAVINWVARGQRPQSGERAAGCGPEGGREVSLSTGAPFDVSLLLSRLSSCEPPPDGACTVSTMNVYRSRSR</sequence>
<evidence type="ECO:0000313" key="1">
    <source>
        <dbReference type="EMBL" id="CAG9562937.1"/>
    </source>
</evidence>
<reference evidence="1" key="1">
    <citation type="submission" date="2021-09" db="EMBL/GenBank/DDBJ databases">
        <authorList>
            <person name="Martin H S."/>
        </authorList>
    </citation>
    <scope>NUCLEOTIDE SEQUENCE</scope>
</reference>
<dbReference type="AlphaFoldDB" id="A0A8J2QL30"/>
<dbReference type="EMBL" id="CAKASE010000049">
    <property type="protein sequence ID" value="CAG9562937.1"/>
    <property type="molecule type" value="Genomic_DNA"/>
</dbReference>